<comment type="caution">
    <text evidence="16">The sequence shown here is derived from an EMBL/GenBank/DDBJ whole genome shotgun (WGS) entry which is preliminary data.</text>
</comment>
<evidence type="ECO:0000256" key="2">
    <source>
        <dbReference type="ARBA" id="ARBA00009584"/>
    </source>
</evidence>
<keyword evidence="7" id="KW-0106">Calcium</keyword>
<evidence type="ECO:0000256" key="6">
    <source>
        <dbReference type="ARBA" id="ARBA00022792"/>
    </source>
</evidence>
<dbReference type="InterPro" id="IPR018247">
    <property type="entry name" value="EF_Hand_1_Ca_BS"/>
</dbReference>
<name>A0ABQ8I8U8_9ROSI</name>
<keyword evidence="4" id="KW-0813">Transport</keyword>
<feature type="domain" description="EF-hand" evidence="14">
    <location>
        <begin position="747"/>
        <end position="782"/>
    </location>
</feature>
<dbReference type="Pfam" id="PF07766">
    <property type="entry name" value="LETM1_RBD"/>
    <property type="match status" value="2"/>
</dbReference>
<dbReference type="SUPFAM" id="SSF47473">
    <property type="entry name" value="EF-hand"/>
    <property type="match status" value="1"/>
</dbReference>
<dbReference type="PROSITE" id="PS00018">
    <property type="entry name" value="EF_HAND_1"/>
    <property type="match status" value="1"/>
</dbReference>
<proteinExistence type="inferred from homology"/>
<evidence type="ECO:0000259" key="14">
    <source>
        <dbReference type="PROSITE" id="PS50222"/>
    </source>
</evidence>
<evidence type="ECO:0000256" key="4">
    <source>
        <dbReference type="ARBA" id="ARBA00022449"/>
    </source>
</evidence>
<comment type="subcellular location">
    <subcellularLocation>
        <location evidence="1">Mitochondrion inner membrane</location>
        <topology evidence="1">Single-pass membrane protein</topology>
    </subcellularLocation>
</comment>
<keyword evidence="8 13" id="KW-1133">Transmembrane helix</keyword>
<comment type="similarity">
    <text evidence="2">Belongs to the LETM1 family.</text>
</comment>
<evidence type="ECO:0000256" key="8">
    <source>
        <dbReference type="ARBA" id="ARBA00022989"/>
    </source>
</evidence>
<dbReference type="PROSITE" id="PS51758">
    <property type="entry name" value="LETM1_RBD"/>
    <property type="match status" value="1"/>
</dbReference>
<protein>
    <recommendedName>
        <fullName evidence="3">Mitochondrial proton/calcium exchanger protein</fullName>
    </recommendedName>
    <alternativeName>
        <fullName evidence="11">Leucine zipper-EF-hand-containing transmembrane protein 1</fullName>
    </alternativeName>
</protein>
<evidence type="ECO:0000256" key="13">
    <source>
        <dbReference type="SAM" id="Phobius"/>
    </source>
</evidence>
<evidence type="ECO:0000256" key="5">
    <source>
        <dbReference type="ARBA" id="ARBA00022692"/>
    </source>
</evidence>
<keyword evidence="17" id="KW-1185">Reference proteome</keyword>
<dbReference type="Pfam" id="PF13499">
    <property type="entry name" value="EF-hand_7"/>
    <property type="match status" value="1"/>
</dbReference>
<evidence type="ECO:0000256" key="12">
    <source>
        <dbReference type="PROSITE-ProRule" id="PRU01094"/>
    </source>
</evidence>
<dbReference type="InterPro" id="IPR044202">
    <property type="entry name" value="LETM1/MDM38-like"/>
</dbReference>
<dbReference type="InterPro" id="IPR011992">
    <property type="entry name" value="EF-hand-dom_pair"/>
</dbReference>
<keyword evidence="9 12" id="KW-0496">Mitochondrion</keyword>
<keyword evidence="10 13" id="KW-0472">Membrane</keyword>
<dbReference type="EMBL" id="JAFEMO010000003">
    <property type="protein sequence ID" value="KAH7572727.1"/>
    <property type="molecule type" value="Genomic_DNA"/>
</dbReference>
<dbReference type="PANTHER" id="PTHR14009">
    <property type="entry name" value="LEUCINE ZIPPER-EF-HAND CONTAINING TRANSMEMBRANE PROTEIN"/>
    <property type="match status" value="1"/>
</dbReference>
<evidence type="ECO:0000313" key="17">
    <source>
        <dbReference type="Proteomes" id="UP000827721"/>
    </source>
</evidence>
<feature type="domain" description="Letm1 RBD" evidence="15">
    <location>
        <begin position="307"/>
        <end position="537"/>
    </location>
</feature>
<keyword evidence="5 13" id="KW-0812">Transmembrane</keyword>
<evidence type="ECO:0000256" key="10">
    <source>
        <dbReference type="ARBA" id="ARBA00023136"/>
    </source>
</evidence>
<dbReference type="CDD" id="cd00051">
    <property type="entry name" value="EFh"/>
    <property type="match status" value="1"/>
</dbReference>
<evidence type="ECO:0000256" key="7">
    <source>
        <dbReference type="ARBA" id="ARBA00022837"/>
    </source>
</evidence>
<dbReference type="PANTHER" id="PTHR14009:SF31">
    <property type="entry name" value="MITOCHONDRIAL PROTON_CALCIUM EXCHANGER PROTEIN"/>
    <property type="match status" value="1"/>
</dbReference>
<organism evidence="16 17">
    <name type="scientific">Xanthoceras sorbifolium</name>
    <dbReference type="NCBI Taxonomy" id="99658"/>
    <lineage>
        <taxon>Eukaryota</taxon>
        <taxon>Viridiplantae</taxon>
        <taxon>Streptophyta</taxon>
        <taxon>Embryophyta</taxon>
        <taxon>Tracheophyta</taxon>
        <taxon>Spermatophyta</taxon>
        <taxon>Magnoliopsida</taxon>
        <taxon>eudicotyledons</taxon>
        <taxon>Gunneridae</taxon>
        <taxon>Pentapetalae</taxon>
        <taxon>rosids</taxon>
        <taxon>malvids</taxon>
        <taxon>Sapindales</taxon>
        <taxon>Sapindaceae</taxon>
        <taxon>Xanthoceroideae</taxon>
        <taxon>Xanthoceras</taxon>
    </lineage>
</organism>
<dbReference type="Gene3D" id="1.10.238.10">
    <property type="entry name" value="EF-hand"/>
    <property type="match status" value="1"/>
</dbReference>
<evidence type="ECO:0000256" key="11">
    <source>
        <dbReference type="ARBA" id="ARBA00031360"/>
    </source>
</evidence>
<gene>
    <name evidence="16" type="ORF">JRO89_XS03G0003500</name>
</gene>
<reference evidence="16 17" key="1">
    <citation type="submission" date="2021-02" db="EMBL/GenBank/DDBJ databases">
        <title>Plant Genome Project.</title>
        <authorList>
            <person name="Zhang R.-G."/>
        </authorList>
    </citation>
    <scope>NUCLEOTIDE SEQUENCE [LARGE SCALE GENOMIC DNA]</scope>
    <source>
        <tissue evidence="16">Leaves</tissue>
    </source>
</reference>
<evidence type="ECO:0000313" key="16">
    <source>
        <dbReference type="EMBL" id="KAH7572727.1"/>
    </source>
</evidence>
<evidence type="ECO:0000256" key="9">
    <source>
        <dbReference type="ARBA" id="ARBA00023128"/>
    </source>
</evidence>
<feature type="transmembrane region" description="Helical" evidence="13">
    <location>
        <begin position="261"/>
        <end position="284"/>
    </location>
</feature>
<keyword evidence="4" id="KW-0050">Antiport</keyword>
<evidence type="ECO:0000259" key="15">
    <source>
        <dbReference type="PROSITE" id="PS51758"/>
    </source>
</evidence>
<keyword evidence="6" id="KW-0999">Mitochondrion inner membrane</keyword>
<accession>A0ABQ8I8U8</accession>
<evidence type="ECO:0000256" key="3">
    <source>
        <dbReference type="ARBA" id="ARBA00020557"/>
    </source>
</evidence>
<evidence type="ECO:0000256" key="1">
    <source>
        <dbReference type="ARBA" id="ARBA00004434"/>
    </source>
</evidence>
<dbReference type="InterPro" id="IPR002048">
    <property type="entry name" value="EF_hand_dom"/>
</dbReference>
<dbReference type="InterPro" id="IPR033122">
    <property type="entry name" value="LETM1-like_RBD"/>
</dbReference>
<dbReference type="PROSITE" id="PS50222">
    <property type="entry name" value="EF_HAND_2"/>
    <property type="match status" value="1"/>
</dbReference>
<sequence>MASRAVLRRKRLVSDWLSASTHSVQRFQCHGYANWCFDLCGYSSSGSHDSVDLNPVKEMNATSVAKAGLPGLFRFRHFERKYHGITVFGLGDGRSEFVSPTRFRLMSHPVRNASTATAKQPEMGSDDEGVEELVSKKRKEASAEECDQAVEGLSSAKAKAKAKKLQESHKVAKTILQRTWATLIGIGLALRAVASMSREDWAKKLVHWKHEFVSTLQHYWLGLKLLWADVRISSRLLLKLAGGKSLSRRERQQLTRTTADIFRLVPVAVFIIVPFMEFLLPVFLKLFPNMLPSTFQDKMKEQEALKRRLHARIEYAKFLQDTVKEMAKEVQNSRSGEIKKTAKDLDEFLNKVRRGAGVSNEEILGFAKLFNDELTLDNISRLACIVIYLAPSSEYVQIYGNQSFWNGFVFAFHAPKKTPMMEKEIGKVYIRFDSLSKSRIKNDDRLIQAEGVESLSEPELREDCRERGMLGLLSVEEMRQQLRDWLDLSLNYSVPSSLLILSRAFTVSGKLRPEEAVQATLSSLPDEVVDTVGVTALPSEDSVSERRRKLEYLAMQEELIKEEEQKEEKDLAKMKESKGCEEDVALKEMTVPTAREAQEQARARTLEMQEQLCKLSQALAVLSSASVRLHVLVMKIPLTLAFPSFAFSGTNSFNVTICTVFNFGFSNLQSVSCEREEFLRLVNKEIELYNSMVEKEGTDGEKDAMKAYRAARDESDHDAEVAEGQVSSALVDKVDAMLHNLEKEIDDVDAIIGDRWRLLDRDHDGKVTAEEVASAALYLKDTLGKQGVQELISNLSKDGDGKILVEDIVRLGSRTENTSSSEEGRM</sequence>
<dbReference type="Proteomes" id="UP000827721">
    <property type="component" value="Unassembled WGS sequence"/>
</dbReference>